<dbReference type="Pfam" id="PF12796">
    <property type="entry name" value="Ank_2"/>
    <property type="match status" value="1"/>
</dbReference>
<gene>
    <name evidence="4" type="ORF">QQX98_000031</name>
</gene>
<organism evidence="4 5">
    <name type="scientific">Neonectria punicea</name>
    <dbReference type="NCBI Taxonomy" id="979145"/>
    <lineage>
        <taxon>Eukaryota</taxon>
        <taxon>Fungi</taxon>
        <taxon>Dikarya</taxon>
        <taxon>Ascomycota</taxon>
        <taxon>Pezizomycotina</taxon>
        <taxon>Sordariomycetes</taxon>
        <taxon>Hypocreomycetidae</taxon>
        <taxon>Hypocreales</taxon>
        <taxon>Nectriaceae</taxon>
        <taxon>Neonectria</taxon>
    </lineage>
</organism>
<evidence type="ECO:0000313" key="4">
    <source>
        <dbReference type="EMBL" id="KAK7425117.1"/>
    </source>
</evidence>
<evidence type="ECO:0000256" key="3">
    <source>
        <dbReference type="PROSITE-ProRule" id="PRU00023"/>
    </source>
</evidence>
<keyword evidence="5" id="KW-1185">Reference proteome</keyword>
<name>A0ABR1HWB0_9HYPO</name>
<dbReference type="SUPFAM" id="SSF48403">
    <property type="entry name" value="Ankyrin repeat"/>
    <property type="match status" value="1"/>
</dbReference>
<dbReference type="PANTHER" id="PTHR24171:SF8">
    <property type="entry name" value="BRCA1-ASSOCIATED RING DOMAIN PROTEIN 1"/>
    <property type="match status" value="1"/>
</dbReference>
<protein>
    <recommendedName>
        <fullName evidence="6">Ankyrin repeat protein</fullName>
    </recommendedName>
</protein>
<dbReference type="SMART" id="SM00248">
    <property type="entry name" value="ANK"/>
    <property type="match status" value="2"/>
</dbReference>
<keyword evidence="2 3" id="KW-0040">ANK repeat</keyword>
<evidence type="ECO:0000256" key="2">
    <source>
        <dbReference type="ARBA" id="ARBA00023043"/>
    </source>
</evidence>
<dbReference type="InterPro" id="IPR002110">
    <property type="entry name" value="Ankyrin_rpt"/>
</dbReference>
<keyword evidence="1" id="KW-0677">Repeat</keyword>
<evidence type="ECO:0000256" key="1">
    <source>
        <dbReference type="ARBA" id="ARBA00022737"/>
    </source>
</evidence>
<dbReference type="PANTHER" id="PTHR24171">
    <property type="entry name" value="ANKYRIN REPEAT DOMAIN-CONTAINING PROTEIN 39-RELATED"/>
    <property type="match status" value="1"/>
</dbReference>
<dbReference type="InterPro" id="IPR036770">
    <property type="entry name" value="Ankyrin_rpt-contain_sf"/>
</dbReference>
<dbReference type="Gene3D" id="1.25.40.20">
    <property type="entry name" value="Ankyrin repeat-containing domain"/>
    <property type="match status" value="1"/>
</dbReference>
<accession>A0ABR1HWB0</accession>
<comment type="caution">
    <text evidence="4">The sequence shown here is derived from an EMBL/GenBank/DDBJ whole genome shotgun (WGS) entry which is preliminary data.</text>
</comment>
<dbReference type="PROSITE" id="PS50088">
    <property type="entry name" value="ANK_REPEAT"/>
    <property type="match status" value="1"/>
</dbReference>
<dbReference type="Proteomes" id="UP001498476">
    <property type="component" value="Unassembled WGS sequence"/>
</dbReference>
<dbReference type="PROSITE" id="PS50297">
    <property type="entry name" value="ANK_REP_REGION"/>
    <property type="match status" value="1"/>
</dbReference>
<dbReference type="EMBL" id="JAZAVJ010000001">
    <property type="protein sequence ID" value="KAK7425117.1"/>
    <property type="molecule type" value="Genomic_DNA"/>
</dbReference>
<sequence length="153" mass="17244">MNLLGLVADVNARDYQKCEPLAFAVNYNDWTFVALLLQHGADVNNQDWEGDVPLFEAVSSSVHKSARILFEYDADYTNIKDKVWGILHHLAAKGDTQMIPLFTETRMRGIDRSLPKLDGKTAMDLLEERPVVSSVPLLVEIMRDNDLAKCKVP</sequence>
<feature type="repeat" description="ANK" evidence="3">
    <location>
        <begin position="16"/>
        <end position="48"/>
    </location>
</feature>
<evidence type="ECO:0008006" key="6">
    <source>
        <dbReference type="Google" id="ProtNLM"/>
    </source>
</evidence>
<evidence type="ECO:0000313" key="5">
    <source>
        <dbReference type="Proteomes" id="UP001498476"/>
    </source>
</evidence>
<reference evidence="4 5" key="1">
    <citation type="journal article" date="2025" name="Microbiol. Resour. Announc.">
        <title>Draft genome sequences for Neonectria magnoliae and Neonectria punicea, canker pathogens of Liriodendron tulipifera and Acer saccharum in West Virginia.</title>
        <authorList>
            <person name="Petronek H.M."/>
            <person name="Kasson M.T."/>
            <person name="Metheny A.M."/>
            <person name="Stauder C.M."/>
            <person name="Lovett B."/>
            <person name="Lynch S.C."/>
            <person name="Garnas J.R."/>
            <person name="Kasson L.R."/>
            <person name="Stajich J.E."/>
        </authorList>
    </citation>
    <scope>NUCLEOTIDE SEQUENCE [LARGE SCALE GENOMIC DNA]</scope>
    <source>
        <strain evidence="4 5">NRRL 64653</strain>
    </source>
</reference>
<proteinExistence type="predicted"/>